<comment type="caution">
    <text evidence="3">The sequence shown here is derived from an EMBL/GenBank/DDBJ whole genome shotgun (WGS) entry which is preliminary data.</text>
</comment>
<dbReference type="Proteomes" id="UP000193467">
    <property type="component" value="Unassembled WGS sequence"/>
</dbReference>
<feature type="compositionally biased region" description="Low complexity" evidence="1">
    <location>
        <begin position="532"/>
        <end position="590"/>
    </location>
</feature>
<keyword evidence="4" id="KW-1185">Reference proteome</keyword>
<evidence type="ECO:0000256" key="1">
    <source>
        <dbReference type="SAM" id="MobiDB-lite"/>
    </source>
</evidence>
<reference evidence="3 4" key="1">
    <citation type="submission" date="2016-07" db="EMBL/GenBank/DDBJ databases">
        <title>Pervasive Adenine N6-methylation of Active Genes in Fungi.</title>
        <authorList>
            <consortium name="DOE Joint Genome Institute"/>
            <person name="Mondo S.J."/>
            <person name="Dannebaum R.O."/>
            <person name="Kuo R.C."/>
            <person name="Labutti K."/>
            <person name="Haridas S."/>
            <person name="Kuo A."/>
            <person name="Salamov A."/>
            <person name="Ahrendt S.R."/>
            <person name="Lipzen A."/>
            <person name="Sullivan W."/>
            <person name="Andreopoulos W.B."/>
            <person name="Clum A."/>
            <person name="Lindquist E."/>
            <person name="Daum C."/>
            <person name="Ramamoorthy G.K."/>
            <person name="Gryganskyi A."/>
            <person name="Culley D."/>
            <person name="Magnuson J.K."/>
            <person name="James T.Y."/>
            <person name="O'Malley M.A."/>
            <person name="Stajich J.E."/>
            <person name="Spatafora J.W."/>
            <person name="Visel A."/>
            <person name="Grigoriev I.V."/>
        </authorList>
    </citation>
    <scope>NUCLEOTIDE SEQUENCE [LARGE SCALE GENOMIC DNA]</scope>
    <source>
        <strain evidence="3 4">62-1032</strain>
    </source>
</reference>
<gene>
    <name evidence="3" type="ORF">BCR35DRAFT_333916</name>
</gene>
<dbReference type="GO" id="GO:0016020">
    <property type="term" value="C:membrane"/>
    <property type="evidence" value="ECO:0007669"/>
    <property type="project" value="InterPro"/>
</dbReference>
<feature type="region of interest" description="Disordered" evidence="1">
    <location>
        <begin position="377"/>
        <end position="425"/>
    </location>
</feature>
<keyword evidence="2" id="KW-1133">Transmembrane helix</keyword>
<keyword evidence="2" id="KW-0472">Membrane</keyword>
<keyword evidence="2" id="KW-0812">Transmembrane</keyword>
<dbReference type="EMBL" id="MCGR01000050">
    <property type="protein sequence ID" value="ORY72739.1"/>
    <property type="molecule type" value="Genomic_DNA"/>
</dbReference>
<organism evidence="3 4">
    <name type="scientific">Leucosporidium creatinivorum</name>
    <dbReference type="NCBI Taxonomy" id="106004"/>
    <lineage>
        <taxon>Eukaryota</taxon>
        <taxon>Fungi</taxon>
        <taxon>Dikarya</taxon>
        <taxon>Basidiomycota</taxon>
        <taxon>Pucciniomycotina</taxon>
        <taxon>Microbotryomycetes</taxon>
        <taxon>Leucosporidiales</taxon>
        <taxon>Leucosporidium</taxon>
    </lineage>
</organism>
<feature type="compositionally biased region" description="Low complexity" evidence="1">
    <location>
        <begin position="597"/>
        <end position="624"/>
    </location>
</feature>
<dbReference type="InterPro" id="IPR010989">
    <property type="entry name" value="SNARE"/>
</dbReference>
<protein>
    <submittedName>
        <fullName evidence="3">Uncharacterized protein</fullName>
    </submittedName>
</protein>
<proteinExistence type="predicted"/>
<feature type="region of interest" description="Disordered" evidence="1">
    <location>
        <begin position="486"/>
        <end position="624"/>
    </location>
</feature>
<dbReference type="SUPFAM" id="SSF47661">
    <property type="entry name" value="t-snare proteins"/>
    <property type="match status" value="1"/>
</dbReference>
<sequence length="624" mass="67649">MSYHDDEESTLYDPPLTKRGRSRSFSASASAPTVFRSSSLPRRGSFSASRTSFQGDVPYNDGARFTDGDKQLQTPLVKLYDSLDRSTYSDEEADRQANGGRGYRDGVVYDGPGTEVGVGPSGQMREDEEADRKKRREGRQSKGQEEPAVAHTPDMEQFLAQCYDLTHSIDALENDVDQILSLRNKIASLHPSEDVGQVSLRADMEALSALTTQSGRAIVSLEVWLTRLKQWSSMLRKWIKEGTVHATLQEVGEIKYQLASAKMDFADAMERIREGAWKEEERRERTRIWMARHMRSREPEMEDDEIRKLLKAAELGAADGVAQSDVTSYAGLWALRNPFTELAELTNGMAFLHDGLDREILDTVTGKSAKKRVINLNAPNASTRRSSTRSKKSTGSSTTFVRRSGGFTGKTSSSSAAAMGGQPLPQGSYKYARAEDYMREKDLEYGYAKMQQGDRVRSRKKMVIALLLVIIAALVLFVILAMHKDSSSSSPSSSSDLNSSNSTSGSASPSSSNTFDNGLYHPTTMGETVPISSATSTSPSSSSSSESSSSAESSSQSSSSHSSSSSSSTDLTSSTSDPSSSSSTETTSSSVVWWTPASATSAQTTSQAAETTSSSGWSWGVGNS</sequence>
<accession>A0A1Y2EMJ2</accession>
<dbReference type="AlphaFoldDB" id="A0A1Y2EMJ2"/>
<feature type="region of interest" description="Disordered" evidence="1">
    <location>
        <begin position="1"/>
        <end position="70"/>
    </location>
</feature>
<feature type="compositionally biased region" description="Low complexity" evidence="1">
    <location>
        <begin position="486"/>
        <end position="513"/>
    </location>
</feature>
<feature type="compositionally biased region" description="Acidic residues" evidence="1">
    <location>
        <begin position="1"/>
        <end position="10"/>
    </location>
</feature>
<feature type="transmembrane region" description="Helical" evidence="2">
    <location>
        <begin position="462"/>
        <end position="482"/>
    </location>
</feature>
<name>A0A1Y2EMJ2_9BASI</name>
<feature type="compositionally biased region" description="Polar residues" evidence="1">
    <location>
        <begin position="35"/>
        <end position="54"/>
    </location>
</feature>
<evidence type="ECO:0000313" key="3">
    <source>
        <dbReference type="EMBL" id="ORY72739.1"/>
    </source>
</evidence>
<dbReference type="STRING" id="106004.A0A1Y2EMJ2"/>
<feature type="compositionally biased region" description="Low complexity" evidence="1">
    <location>
        <begin position="409"/>
        <end position="421"/>
    </location>
</feature>
<feature type="region of interest" description="Disordered" evidence="1">
    <location>
        <begin position="86"/>
        <end position="153"/>
    </location>
</feature>
<dbReference type="OrthoDB" id="2527735at2759"/>
<dbReference type="Gene3D" id="1.20.58.70">
    <property type="match status" value="1"/>
</dbReference>
<evidence type="ECO:0000256" key="2">
    <source>
        <dbReference type="SAM" id="Phobius"/>
    </source>
</evidence>
<dbReference type="GO" id="GO:0016192">
    <property type="term" value="P:vesicle-mediated transport"/>
    <property type="evidence" value="ECO:0007669"/>
    <property type="project" value="InterPro"/>
</dbReference>
<dbReference type="InParanoid" id="A0A1Y2EMJ2"/>
<evidence type="ECO:0000313" key="4">
    <source>
        <dbReference type="Proteomes" id="UP000193467"/>
    </source>
</evidence>